<dbReference type="Proteomes" id="UP000821866">
    <property type="component" value="Chromosome 3"/>
</dbReference>
<dbReference type="InterPro" id="IPR000175">
    <property type="entry name" value="Na/ntran_symport"/>
</dbReference>
<feature type="transmembrane region" description="Helical" evidence="9">
    <location>
        <begin position="6"/>
        <end position="32"/>
    </location>
</feature>
<dbReference type="AlphaFoldDB" id="A0A9J6EBT6"/>
<evidence type="ECO:0000313" key="11">
    <source>
        <dbReference type="Proteomes" id="UP000821866"/>
    </source>
</evidence>
<keyword evidence="4 9" id="KW-0812">Transmembrane</keyword>
<dbReference type="GO" id="GO:0005886">
    <property type="term" value="C:plasma membrane"/>
    <property type="evidence" value="ECO:0007669"/>
    <property type="project" value="TreeGrafter"/>
</dbReference>
<evidence type="ECO:0000256" key="4">
    <source>
        <dbReference type="ARBA" id="ARBA00022692"/>
    </source>
</evidence>
<comment type="subcellular location">
    <subcellularLocation>
        <location evidence="1">Membrane</location>
        <topology evidence="1">Multi-pass membrane protein</topology>
    </subcellularLocation>
</comment>
<dbReference type="SUPFAM" id="SSF161070">
    <property type="entry name" value="SNF-like"/>
    <property type="match status" value="1"/>
</dbReference>
<proteinExistence type="inferred from homology"/>
<comment type="caution">
    <text evidence="10">The sequence shown here is derived from an EMBL/GenBank/DDBJ whole genome shotgun (WGS) entry which is preliminary data.</text>
</comment>
<protein>
    <submittedName>
        <fullName evidence="10">Uncharacterized protein</fullName>
    </submittedName>
</protein>
<feature type="disulfide bond" evidence="8">
    <location>
        <begin position="44"/>
        <end position="53"/>
    </location>
</feature>
<accession>A0A9J6EBT6</accession>
<evidence type="ECO:0000256" key="6">
    <source>
        <dbReference type="ARBA" id="ARBA00022989"/>
    </source>
</evidence>
<evidence type="ECO:0000256" key="9">
    <source>
        <dbReference type="SAM" id="Phobius"/>
    </source>
</evidence>
<evidence type="ECO:0000256" key="2">
    <source>
        <dbReference type="ARBA" id="ARBA00006459"/>
    </source>
</evidence>
<sequence length="84" mass="9906">MVEGVGYAAAVMSFWLNSYYIVVLAWSLYYIYSALSSDVPWRSCDNWWNTQNCRSEYEPYNCSAQLRACPDPKLIRSPVKEYWE</sequence>
<evidence type="ECO:0000256" key="3">
    <source>
        <dbReference type="ARBA" id="ARBA00022448"/>
    </source>
</evidence>
<dbReference type="PROSITE" id="PS50267">
    <property type="entry name" value="NA_NEUROTRAN_SYMP_3"/>
    <property type="match status" value="1"/>
</dbReference>
<keyword evidence="7 9" id="KW-0472">Membrane</keyword>
<dbReference type="PANTHER" id="PTHR11616:SF265">
    <property type="entry name" value="TRANSPORTER"/>
    <property type="match status" value="1"/>
</dbReference>
<dbReference type="EMBL" id="JABSTU010000005">
    <property type="protein sequence ID" value="KAH8031770.1"/>
    <property type="molecule type" value="Genomic_DNA"/>
</dbReference>
<gene>
    <name evidence="10" type="ORF">HPB51_020841</name>
</gene>
<evidence type="ECO:0000313" key="10">
    <source>
        <dbReference type="EMBL" id="KAH8031770.1"/>
    </source>
</evidence>
<keyword evidence="3" id="KW-0813">Transport</keyword>
<evidence type="ECO:0000256" key="7">
    <source>
        <dbReference type="ARBA" id="ARBA00023136"/>
    </source>
</evidence>
<dbReference type="GO" id="GO:0043005">
    <property type="term" value="C:neuron projection"/>
    <property type="evidence" value="ECO:0007669"/>
    <property type="project" value="TreeGrafter"/>
</dbReference>
<reference evidence="10" key="1">
    <citation type="journal article" date="2020" name="Cell">
        <title>Large-Scale Comparative Analyses of Tick Genomes Elucidate Their Genetic Diversity and Vector Capacities.</title>
        <authorList>
            <consortium name="Tick Genome and Microbiome Consortium (TIGMIC)"/>
            <person name="Jia N."/>
            <person name="Wang J."/>
            <person name="Shi W."/>
            <person name="Du L."/>
            <person name="Sun Y."/>
            <person name="Zhan W."/>
            <person name="Jiang J.F."/>
            <person name="Wang Q."/>
            <person name="Zhang B."/>
            <person name="Ji P."/>
            <person name="Bell-Sakyi L."/>
            <person name="Cui X.M."/>
            <person name="Yuan T.T."/>
            <person name="Jiang B.G."/>
            <person name="Yang W.F."/>
            <person name="Lam T.T."/>
            <person name="Chang Q.C."/>
            <person name="Ding S.J."/>
            <person name="Wang X.J."/>
            <person name="Zhu J.G."/>
            <person name="Ruan X.D."/>
            <person name="Zhao L."/>
            <person name="Wei J.T."/>
            <person name="Ye R.Z."/>
            <person name="Que T.C."/>
            <person name="Du C.H."/>
            <person name="Zhou Y.H."/>
            <person name="Cheng J.X."/>
            <person name="Dai P.F."/>
            <person name="Guo W.B."/>
            <person name="Han X.H."/>
            <person name="Huang E.J."/>
            <person name="Li L.F."/>
            <person name="Wei W."/>
            <person name="Gao Y.C."/>
            <person name="Liu J.Z."/>
            <person name="Shao H.Z."/>
            <person name="Wang X."/>
            <person name="Wang C.C."/>
            <person name="Yang T.C."/>
            <person name="Huo Q.B."/>
            <person name="Li W."/>
            <person name="Chen H.Y."/>
            <person name="Chen S.E."/>
            <person name="Zhou L.G."/>
            <person name="Ni X.B."/>
            <person name="Tian J.H."/>
            <person name="Sheng Y."/>
            <person name="Liu T."/>
            <person name="Pan Y.S."/>
            <person name="Xia L.Y."/>
            <person name="Li J."/>
            <person name="Zhao F."/>
            <person name="Cao W.C."/>
        </authorList>
    </citation>
    <scope>NUCLEOTIDE SEQUENCE</scope>
    <source>
        <strain evidence="10">Rmic-2018</strain>
    </source>
</reference>
<evidence type="ECO:0000256" key="8">
    <source>
        <dbReference type="PIRSR" id="PIRSR600175-2"/>
    </source>
</evidence>
<keyword evidence="8" id="KW-1015">Disulfide bond</keyword>
<evidence type="ECO:0000256" key="5">
    <source>
        <dbReference type="ARBA" id="ARBA00022847"/>
    </source>
</evidence>
<reference evidence="10" key="2">
    <citation type="submission" date="2021-09" db="EMBL/GenBank/DDBJ databases">
        <authorList>
            <person name="Jia N."/>
            <person name="Wang J."/>
            <person name="Shi W."/>
            <person name="Du L."/>
            <person name="Sun Y."/>
            <person name="Zhan W."/>
            <person name="Jiang J."/>
            <person name="Wang Q."/>
            <person name="Zhang B."/>
            <person name="Ji P."/>
            <person name="Sakyi L.B."/>
            <person name="Cui X."/>
            <person name="Yuan T."/>
            <person name="Jiang B."/>
            <person name="Yang W."/>
            <person name="Lam T.T.-Y."/>
            <person name="Chang Q."/>
            <person name="Ding S."/>
            <person name="Wang X."/>
            <person name="Zhu J."/>
            <person name="Ruan X."/>
            <person name="Zhao L."/>
            <person name="Wei J."/>
            <person name="Que T."/>
            <person name="Du C."/>
            <person name="Cheng J."/>
            <person name="Dai P."/>
            <person name="Han X."/>
            <person name="Huang E."/>
            <person name="Gao Y."/>
            <person name="Liu J."/>
            <person name="Shao H."/>
            <person name="Ye R."/>
            <person name="Li L."/>
            <person name="Wei W."/>
            <person name="Wang X."/>
            <person name="Wang C."/>
            <person name="Huo Q."/>
            <person name="Li W."/>
            <person name="Guo W."/>
            <person name="Chen H."/>
            <person name="Chen S."/>
            <person name="Zhou L."/>
            <person name="Zhou L."/>
            <person name="Ni X."/>
            <person name="Tian J."/>
            <person name="Zhou Y."/>
            <person name="Sheng Y."/>
            <person name="Liu T."/>
            <person name="Pan Y."/>
            <person name="Xia L."/>
            <person name="Li J."/>
            <person name="Zhao F."/>
            <person name="Cao W."/>
        </authorList>
    </citation>
    <scope>NUCLEOTIDE SEQUENCE</scope>
    <source>
        <strain evidence="10">Rmic-2018</strain>
        <tissue evidence="10">Larvae</tissue>
    </source>
</reference>
<dbReference type="GO" id="GO:0005332">
    <property type="term" value="F:gamma-aminobutyric acid:sodium:chloride symporter activity"/>
    <property type="evidence" value="ECO:0007669"/>
    <property type="project" value="TreeGrafter"/>
</dbReference>
<dbReference type="PANTHER" id="PTHR11616">
    <property type="entry name" value="SODIUM/CHLORIDE DEPENDENT TRANSPORTER"/>
    <property type="match status" value="1"/>
</dbReference>
<dbReference type="Pfam" id="PF00209">
    <property type="entry name" value="SNF"/>
    <property type="match status" value="1"/>
</dbReference>
<keyword evidence="6 9" id="KW-1133">Transmembrane helix</keyword>
<dbReference type="InterPro" id="IPR037272">
    <property type="entry name" value="SNS_sf"/>
</dbReference>
<organism evidence="10 11">
    <name type="scientific">Rhipicephalus microplus</name>
    <name type="common">Cattle tick</name>
    <name type="synonym">Boophilus microplus</name>
    <dbReference type="NCBI Taxonomy" id="6941"/>
    <lineage>
        <taxon>Eukaryota</taxon>
        <taxon>Metazoa</taxon>
        <taxon>Ecdysozoa</taxon>
        <taxon>Arthropoda</taxon>
        <taxon>Chelicerata</taxon>
        <taxon>Arachnida</taxon>
        <taxon>Acari</taxon>
        <taxon>Parasitiformes</taxon>
        <taxon>Ixodida</taxon>
        <taxon>Ixodoidea</taxon>
        <taxon>Ixodidae</taxon>
        <taxon>Rhipicephalinae</taxon>
        <taxon>Rhipicephalus</taxon>
        <taxon>Boophilus</taxon>
    </lineage>
</organism>
<evidence type="ECO:0000256" key="1">
    <source>
        <dbReference type="ARBA" id="ARBA00004141"/>
    </source>
</evidence>
<keyword evidence="5" id="KW-0769">Symport</keyword>
<comment type="similarity">
    <text evidence="2">Belongs to the sodium:neurotransmitter symporter (SNF) (TC 2.A.22) family.</text>
</comment>
<name>A0A9J6EBT6_RHIMP</name>
<keyword evidence="11" id="KW-1185">Reference proteome</keyword>